<keyword evidence="2" id="KW-1185">Reference proteome</keyword>
<evidence type="ECO:0000313" key="1">
    <source>
        <dbReference type="EMBL" id="AFC22049.1"/>
    </source>
</evidence>
<dbReference type="OrthoDB" id="41623at10239"/>
<name>K4FBB4_9CAUD</name>
<gene>
    <name evidence="1" type="ORF">GAP52_055</name>
</gene>
<evidence type="ECO:0000313" key="2">
    <source>
        <dbReference type="Proteomes" id="UP000000456"/>
    </source>
</evidence>
<sequence length="49" mass="5596">MEEKQSVAEWCFTQRDQAFAEGRVDDGNNYQQLGAMWAEREGKKASEAV</sequence>
<dbReference type="KEGG" id="vg:13994370"/>
<dbReference type="GeneID" id="13994370"/>
<organism evidence="1 2">
    <name type="scientific">Cronobacter phage vB_CsaP_GAP52</name>
    <dbReference type="NCBI Taxonomy" id="1141137"/>
    <lineage>
        <taxon>Viruses</taxon>
        <taxon>Duplodnaviria</taxon>
        <taxon>Heunggongvirae</taxon>
        <taxon>Uroviricota</taxon>
        <taxon>Caudoviricetes</taxon>
        <taxon>Grimontviridae</taxon>
        <taxon>Crifsvirus</taxon>
        <taxon>Crifsvirus GAP52</taxon>
    </lineage>
</organism>
<reference evidence="1 2" key="1">
    <citation type="submission" date="2011-10" db="EMBL/GenBank/DDBJ databases">
        <authorList>
            <person name="Burke D."/>
        </authorList>
    </citation>
    <scope>NUCLEOTIDE SEQUENCE [LARGE SCALE GENOMIC DNA]</scope>
    <source>
        <strain evidence="1">VB_CsaP_GAP-52</strain>
    </source>
</reference>
<proteinExistence type="predicted"/>
<dbReference type="RefSeq" id="YP_006987705.1">
    <property type="nucleotide sequence ID" value="NC_019402.1"/>
</dbReference>
<protein>
    <submittedName>
        <fullName evidence="1">Uncharacterized protein</fullName>
    </submittedName>
</protein>
<dbReference type="Proteomes" id="UP000000456">
    <property type="component" value="Segment"/>
</dbReference>
<dbReference type="EMBL" id="JN882286">
    <property type="protein sequence ID" value="AFC22049.1"/>
    <property type="molecule type" value="Genomic_DNA"/>
</dbReference>
<accession>K4FBB4</accession>